<accession>A0A8J2WLL4</accession>
<evidence type="ECO:0000313" key="2">
    <source>
        <dbReference type="EMBL" id="CAH0372960.1"/>
    </source>
</evidence>
<comment type="caution">
    <text evidence="2">The sequence shown here is derived from an EMBL/GenBank/DDBJ whole genome shotgun (WGS) entry which is preliminary data.</text>
</comment>
<proteinExistence type="predicted"/>
<dbReference type="Proteomes" id="UP000789595">
    <property type="component" value="Unassembled WGS sequence"/>
</dbReference>
<reference evidence="2" key="1">
    <citation type="submission" date="2021-11" db="EMBL/GenBank/DDBJ databases">
        <authorList>
            <consortium name="Genoscope - CEA"/>
            <person name="William W."/>
        </authorList>
    </citation>
    <scope>NUCLEOTIDE SEQUENCE</scope>
</reference>
<gene>
    <name evidence="2" type="ORF">PECAL_4P01220</name>
</gene>
<keyword evidence="3" id="KW-1185">Reference proteome</keyword>
<feature type="transmembrane region" description="Helical" evidence="1">
    <location>
        <begin position="169"/>
        <end position="192"/>
    </location>
</feature>
<keyword evidence="1" id="KW-0812">Transmembrane</keyword>
<evidence type="ECO:0000313" key="3">
    <source>
        <dbReference type="Proteomes" id="UP000789595"/>
    </source>
</evidence>
<sequence length="214" mass="23849">LDTQTLRDDDALVVAQALVELNHLPQLCRGKLLRVPLPVPRHLREVPAVLLHQRRDIFLLLLAHRVPPLIRVLVDVHEPRRLRRVHEPQLHLLRDLDARRRRARHAHRSIGIVAQAHAREVRAPAPARVPVLGDLRLVDLHLLEQALLLLLLRAAGRAGAALLDADHFFFTVVFVLLLLSLAAVLLVGWCCIAAAPVQLLCSTAGSVDWRPASG</sequence>
<evidence type="ECO:0000256" key="1">
    <source>
        <dbReference type="SAM" id="Phobius"/>
    </source>
</evidence>
<keyword evidence="1" id="KW-1133">Transmembrane helix</keyword>
<keyword evidence="1" id="KW-0472">Membrane</keyword>
<organism evidence="2 3">
    <name type="scientific">Pelagomonas calceolata</name>
    <dbReference type="NCBI Taxonomy" id="35677"/>
    <lineage>
        <taxon>Eukaryota</taxon>
        <taxon>Sar</taxon>
        <taxon>Stramenopiles</taxon>
        <taxon>Ochrophyta</taxon>
        <taxon>Pelagophyceae</taxon>
        <taxon>Pelagomonadales</taxon>
        <taxon>Pelagomonadaceae</taxon>
        <taxon>Pelagomonas</taxon>
    </lineage>
</organism>
<protein>
    <submittedName>
        <fullName evidence="2">Uncharacterized protein</fullName>
    </submittedName>
</protein>
<dbReference type="EMBL" id="CAKKNE010000004">
    <property type="protein sequence ID" value="CAH0372960.1"/>
    <property type="molecule type" value="Genomic_DNA"/>
</dbReference>
<name>A0A8J2WLL4_9STRA</name>
<feature type="non-terminal residue" evidence="2">
    <location>
        <position position="1"/>
    </location>
</feature>
<dbReference type="AlphaFoldDB" id="A0A8J2WLL4"/>